<comment type="caution">
    <text evidence="2">The sequence shown here is derived from an EMBL/GenBank/DDBJ whole genome shotgun (WGS) entry which is preliminary data.</text>
</comment>
<dbReference type="RefSeq" id="WP_120192055.1">
    <property type="nucleotide sequence ID" value="NZ_RAPK01000007.1"/>
</dbReference>
<evidence type="ECO:0000313" key="2">
    <source>
        <dbReference type="EMBL" id="RKD75155.1"/>
    </source>
</evidence>
<proteinExistence type="predicted"/>
<name>A0A419V595_9BACL</name>
<dbReference type="Gene3D" id="3.40.50.300">
    <property type="entry name" value="P-loop containing nucleotide triphosphate hydrolases"/>
    <property type="match status" value="1"/>
</dbReference>
<dbReference type="AlphaFoldDB" id="A0A419V595"/>
<protein>
    <recommendedName>
        <fullName evidence="1">GIY-YIG domain-containing protein</fullName>
    </recommendedName>
</protein>
<sequence>MDPLIVEHHTFTRETIGSMPIQALSNQPVIYILYGGDKPTAYIGQSVQAERRLKNHLTNRKRSGLSSLLLFGHERFNQSATYNIESNLINYFIADNQYMLQNVSQRETRKMHQYYQKSYYNDTVFQEIWEKLRSLNIVSESLTYLENKDLFKLSPFKELSPEQVDVKEKMLAYCRENIRGSEHRVFIIQGDAGTGKSVLLSSLFNTIQDEAGDQGSTLYKTKNYLLVNHAEMLKTYKNMAESLPNLKKNNFDKPTSFINRMTKQDKMADITLVDEAHLLLTKEDSYNNFNAPNHLQEIMKRSKITIIIFDPKQVLKIKSYWNEKLMREISRQYKTKTLPLTSQLRMNADQSIVNWINAFLDKRVSAFPRHRLDDYEFQLFDDPDAFRRAIEEKNDQHGLSRIVSTFDYLHKKDGGTYYVDENGLNMPWNQTDNKKTWAESPQTIKEVGSIYTVQGFDLNYAGVVIGPSISYDEETDRLVVDTTKYQDKGAFASRKDYTEAENEQMKEEIILNSLNMLMKRGIHGLFLYAVDPKLKKKLQAVSKGAKDERY</sequence>
<reference evidence="2 3" key="1">
    <citation type="submission" date="2018-09" db="EMBL/GenBank/DDBJ databases">
        <title>Genomic Encyclopedia of Archaeal and Bacterial Type Strains, Phase II (KMG-II): from individual species to whole genera.</title>
        <authorList>
            <person name="Goeker M."/>
        </authorList>
    </citation>
    <scope>NUCLEOTIDE SEQUENCE [LARGE SCALE GENOMIC DNA]</scope>
    <source>
        <strain evidence="2 3">DSM 17008</strain>
    </source>
</reference>
<dbReference type="PROSITE" id="PS50164">
    <property type="entry name" value="GIY_YIG"/>
    <property type="match status" value="1"/>
</dbReference>
<dbReference type="InterPro" id="IPR018647">
    <property type="entry name" value="SLFN_3-like_DNA/RNA_helicase"/>
</dbReference>
<organism evidence="2 3">
    <name type="scientific">Sinobaca qinghaiensis</name>
    <dbReference type="NCBI Taxonomy" id="342944"/>
    <lineage>
        <taxon>Bacteria</taxon>
        <taxon>Bacillati</taxon>
        <taxon>Bacillota</taxon>
        <taxon>Bacilli</taxon>
        <taxon>Bacillales</taxon>
        <taxon>Sporolactobacillaceae</taxon>
        <taxon>Sinobaca</taxon>
    </lineage>
</organism>
<feature type="domain" description="GIY-YIG" evidence="1">
    <location>
        <begin position="26"/>
        <end position="100"/>
    </location>
</feature>
<dbReference type="InterPro" id="IPR000305">
    <property type="entry name" value="GIY-YIG_endonuc"/>
</dbReference>
<dbReference type="SUPFAM" id="SSF52540">
    <property type="entry name" value="P-loop containing nucleoside triphosphate hydrolases"/>
    <property type="match status" value="1"/>
</dbReference>
<dbReference type="CDD" id="cd10439">
    <property type="entry name" value="GIY-YIG_COG3410"/>
    <property type="match status" value="1"/>
</dbReference>
<dbReference type="OrthoDB" id="3193269at2"/>
<dbReference type="EMBL" id="RAPK01000007">
    <property type="protein sequence ID" value="RKD75155.1"/>
    <property type="molecule type" value="Genomic_DNA"/>
</dbReference>
<evidence type="ECO:0000313" key="3">
    <source>
        <dbReference type="Proteomes" id="UP000285120"/>
    </source>
</evidence>
<keyword evidence="3" id="KW-1185">Reference proteome</keyword>
<dbReference type="Pfam" id="PF09848">
    <property type="entry name" value="SLFN-g3_helicase"/>
    <property type="match status" value="1"/>
</dbReference>
<dbReference type="InterPro" id="IPR027417">
    <property type="entry name" value="P-loop_NTPase"/>
</dbReference>
<evidence type="ECO:0000259" key="1">
    <source>
        <dbReference type="PROSITE" id="PS50164"/>
    </source>
</evidence>
<dbReference type="Proteomes" id="UP000285120">
    <property type="component" value="Unassembled WGS sequence"/>
</dbReference>
<gene>
    <name evidence="2" type="ORF">ATL39_0852</name>
</gene>
<accession>A0A419V595</accession>